<dbReference type="PANTHER" id="PTHR14074">
    <property type="entry name" value="HELICASE WITH DEATH DOMAIN-RELATED"/>
    <property type="match status" value="1"/>
</dbReference>
<dbReference type="InterPro" id="IPR051363">
    <property type="entry name" value="RLR_Helicase"/>
</dbReference>
<dbReference type="Gene3D" id="3.40.50.300">
    <property type="entry name" value="P-loop containing nucleotide triphosphate hydrolases"/>
    <property type="match status" value="1"/>
</dbReference>
<evidence type="ECO:0000259" key="3">
    <source>
        <dbReference type="Pfam" id="PF00270"/>
    </source>
</evidence>
<reference evidence="4" key="1">
    <citation type="submission" date="2020-07" db="EMBL/GenBank/DDBJ databases">
        <authorList>
            <person name="Lin J."/>
        </authorList>
    </citation>
    <scope>NUCLEOTIDE SEQUENCE</scope>
</reference>
<dbReference type="Pfam" id="PF00270">
    <property type="entry name" value="DEAD"/>
    <property type="match status" value="1"/>
</dbReference>
<keyword evidence="2" id="KW-0472">Membrane</keyword>
<sequence length="126" mass="13785">MEAGGNGVGEEPQKKMKLMEEEEPAVVAAGTESPRPDPESYARSYQLEALERAVRQNTIVFLETGSGKTLIAVMLLRAYAHAIRKPSRRIAIFLVPTVVLVSQVSLPFPSLPFPSLPSAPPHFPLY</sequence>
<feature type="transmembrane region" description="Helical" evidence="2">
    <location>
        <begin position="90"/>
        <end position="108"/>
    </location>
</feature>
<organism evidence="4">
    <name type="scientific">Ananas comosus var. bracteatus</name>
    <name type="common">red pineapple</name>
    <dbReference type="NCBI Taxonomy" id="296719"/>
    <lineage>
        <taxon>Eukaryota</taxon>
        <taxon>Viridiplantae</taxon>
        <taxon>Streptophyta</taxon>
        <taxon>Embryophyta</taxon>
        <taxon>Tracheophyta</taxon>
        <taxon>Spermatophyta</taxon>
        <taxon>Magnoliopsida</taxon>
        <taxon>Liliopsida</taxon>
        <taxon>Poales</taxon>
        <taxon>Bromeliaceae</taxon>
        <taxon>Bromelioideae</taxon>
        <taxon>Ananas</taxon>
    </lineage>
</organism>
<keyword evidence="2" id="KW-0812">Transmembrane</keyword>
<dbReference type="InterPro" id="IPR027417">
    <property type="entry name" value="P-loop_NTPase"/>
</dbReference>
<feature type="domain" description="DEAD/DEAH-box helicase" evidence="3">
    <location>
        <begin position="44"/>
        <end position="105"/>
    </location>
</feature>
<dbReference type="InterPro" id="IPR011545">
    <property type="entry name" value="DEAD/DEAH_box_helicase_dom"/>
</dbReference>
<evidence type="ECO:0000313" key="4">
    <source>
        <dbReference type="EMBL" id="CAD1820290.1"/>
    </source>
</evidence>
<dbReference type="PANTHER" id="PTHR14074:SF16">
    <property type="entry name" value="ANTIVIRAL INNATE IMMUNE RESPONSE RECEPTOR RIG-I"/>
    <property type="match status" value="1"/>
</dbReference>
<name>A0A6V7NNU3_ANACO</name>
<gene>
    <name evidence="4" type="ORF">CB5_LOCUS3501</name>
</gene>
<accession>A0A6V7NNU3</accession>
<evidence type="ECO:0000256" key="2">
    <source>
        <dbReference type="SAM" id="Phobius"/>
    </source>
</evidence>
<feature type="region of interest" description="Disordered" evidence="1">
    <location>
        <begin position="1"/>
        <end position="40"/>
    </location>
</feature>
<dbReference type="EMBL" id="LR862140">
    <property type="protein sequence ID" value="CAD1820290.1"/>
    <property type="molecule type" value="Genomic_DNA"/>
</dbReference>
<protein>
    <recommendedName>
        <fullName evidence="3">DEAD/DEAH-box helicase domain-containing protein</fullName>
    </recommendedName>
</protein>
<dbReference type="GO" id="GO:0005524">
    <property type="term" value="F:ATP binding"/>
    <property type="evidence" value="ECO:0007669"/>
    <property type="project" value="InterPro"/>
</dbReference>
<dbReference type="SUPFAM" id="SSF52540">
    <property type="entry name" value="P-loop containing nucleoside triphosphate hydrolases"/>
    <property type="match status" value="1"/>
</dbReference>
<dbReference type="GO" id="GO:0003676">
    <property type="term" value="F:nucleic acid binding"/>
    <property type="evidence" value="ECO:0007669"/>
    <property type="project" value="InterPro"/>
</dbReference>
<keyword evidence="2" id="KW-1133">Transmembrane helix</keyword>
<evidence type="ECO:0000256" key="1">
    <source>
        <dbReference type="SAM" id="MobiDB-lite"/>
    </source>
</evidence>
<dbReference type="GO" id="GO:0005737">
    <property type="term" value="C:cytoplasm"/>
    <property type="evidence" value="ECO:0007669"/>
    <property type="project" value="TreeGrafter"/>
</dbReference>
<proteinExistence type="predicted"/>
<dbReference type="AlphaFoldDB" id="A0A6V7NNU3"/>